<name>A0ABP3D8N4_9GAMM</name>
<dbReference type="PROSITE" id="PS00383">
    <property type="entry name" value="TYR_PHOSPHATASE_1"/>
    <property type="match status" value="1"/>
</dbReference>
<evidence type="ECO:0000313" key="4">
    <source>
        <dbReference type="Proteomes" id="UP001501476"/>
    </source>
</evidence>
<keyword evidence="1" id="KW-0378">Hydrolase</keyword>
<proteinExistence type="predicted"/>
<feature type="domain" description="Tyrosine specific protein phosphatases" evidence="2">
    <location>
        <begin position="90"/>
        <end position="157"/>
    </location>
</feature>
<dbReference type="InterPro" id="IPR016130">
    <property type="entry name" value="Tyr_Pase_AS"/>
</dbReference>
<dbReference type="Proteomes" id="UP001501476">
    <property type="component" value="Unassembled WGS sequence"/>
</dbReference>
<dbReference type="Pfam" id="PF22784">
    <property type="entry name" value="PTP-SAK"/>
    <property type="match status" value="1"/>
</dbReference>
<keyword evidence="4" id="KW-1185">Reference proteome</keyword>
<dbReference type="PROSITE" id="PS50056">
    <property type="entry name" value="TYR_PHOSPHATASE_2"/>
    <property type="match status" value="1"/>
</dbReference>
<protein>
    <submittedName>
        <fullName evidence="3">Phosphatase</fullName>
    </submittedName>
</protein>
<dbReference type="SUPFAM" id="SSF52799">
    <property type="entry name" value="(Phosphotyrosine protein) phosphatases II"/>
    <property type="match status" value="1"/>
</dbReference>
<dbReference type="EMBL" id="BAAADG010000005">
    <property type="protein sequence ID" value="GAA0223831.1"/>
    <property type="molecule type" value="Genomic_DNA"/>
</dbReference>
<evidence type="ECO:0000256" key="1">
    <source>
        <dbReference type="ARBA" id="ARBA00022801"/>
    </source>
</evidence>
<evidence type="ECO:0000259" key="2">
    <source>
        <dbReference type="PROSITE" id="PS50056"/>
    </source>
</evidence>
<comment type="caution">
    <text evidence="3">The sequence shown here is derived from an EMBL/GenBank/DDBJ whole genome shotgun (WGS) entry which is preliminary data.</text>
</comment>
<dbReference type="Gene3D" id="3.90.190.10">
    <property type="entry name" value="Protein tyrosine phosphatase superfamily"/>
    <property type="match status" value="1"/>
</dbReference>
<sequence>MNTHPITFLPLPSGGQFIFTPCPGTKETDIEQALDVLYDAGATSVITALPDHEIVDLGVPDLGMFIQKKGVHWFQLPIEDDMSPDALFLTRFSQVKTELLKLLENASTIAIHCRGGSGRTGLIAAILLLEMGMEWKEVKELVQSVRPCALTATAHLNFLEKYYAIKD</sequence>
<accession>A0ABP3D8N4</accession>
<gene>
    <name evidence="3" type="ORF">GCM10008964_14300</name>
</gene>
<dbReference type="InterPro" id="IPR057023">
    <property type="entry name" value="PTP-SAK"/>
</dbReference>
<dbReference type="InterPro" id="IPR000387">
    <property type="entry name" value="Tyr_Pase_dom"/>
</dbReference>
<dbReference type="InterPro" id="IPR029021">
    <property type="entry name" value="Prot-tyrosine_phosphatase-like"/>
</dbReference>
<reference evidence="4" key="1">
    <citation type="journal article" date="2019" name="Int. J. Syst. Evol. Microbiol.">
        <title>The Global Catalogue of Microorganisms (GCM) 10K type strain sequencing project: providing services to taxonomists for standard genome sequencing and annotation.</title>
        <authorList>
            <consortium name="The Broad Institute Genomics Platform"/>
            <consortium name="The Broad Institute Genome Sequencing Center for Infectious Disease"/>
            <person name="Wu L."/>
            <person name="Ma J."/>
        </authorList>
    </citation>
    <scope>NUCLEOTIDE SEQUENCE [LARGE SCALE GENOMIC DNA]</scope>
    <source>
        <strain evidence="4">JCM 6886</strain>
    </source>
</reference>
<organism evidence="3 4">
    <name type="scientific">Methylophaga marina</name>
    <dbReference type="NCBI Taxonomy" id="45495"/>
    <lineage>
        <taxon>Bacteria</taxon>
        <taxon>Pseudomonadati</taxon>
        <taxon>Pseudomonadota</taxon>
        <taxon>Gammaproteobacteria</taxon>
        <taxon>Thiotrichales</taxon>
        <taxon>Piscirickettsiaceae</taxon>
        <taxon>Methylophaga</taxon>
    </lineage>
</organism>
<evidence type="ECO:0000313" key="3">
    <source>
        <dbReference type="EMBL" id="GAA0223831.1"/>
    </source>
</evidence>
<dbReference type="RefSeq" id="WP_286304151.1">
    <property type="nucleotide sequence ID" value="NZ_AP027741.1"/>
</dbReference>